<dbReference type="PANTHER" id="PTHR37302">
    <property type="entry name" value="SLR1116 PROTEIN"/>
    <property type="match status" value="1"/>
</dbReference>
<dbReference type="SUPFAM" id="SSF109854">
    <property type="entry name" value="DinB/YfiT-like putative metalloenzymes"/>
    <property type="match status" value="1"/>
</dbReference>
<proteinExistence type="inferred from homology"/>
<dbReference type="GO" id="GO:0046872">
    <property type="term" value="F:metal ion binding"/>
    <property type="evidence" value="ECO:0007669"/>
    <property type="project" value="UniProtKB-KW"/>
</dbReference>
<dbReference type="InterPro" id="IPR034660">
    <property type="entry name" value="DinB/YfiT-like"/>
</dbReference>
<dbReference type="Pfam" id="PF05163">
    <property type="entry name" value="DinB"/>
    <property type="match status" value="1"/>
</dbReference>
<dbReference type="Proteomes" id="UP000009319">
    <property type="component" value="Unassembled WGS sequence"/>
</dbReference>
<feature type="binding site" evidence="3">
    <location>
        <position position="137"/>
    </location>
    <ligand>
        <name>a divalent metal cation</name>
        <dbReference type="ChEBI" id="CHEBI:60240"/>
    </ligand>
</feature>
<evidence type="ECO:0008006" key="6">
    <source>
        <dbReference type="Google" id="ProtNLM"/>
    </source>
</evidence>
<evidence type="ECO:0000313" key="4">
    <source>
        <dbReference type="EMBL" id="CCM75023.1"/>
    </source>
</evidence>
<evidence type="ECO:0000256" key="1">
    <source>
        <dbReference type="ARBA" id="ARBA00008635"/>
    </source>
</evidence>
<comment type="caution">
    <text evidence="4">The sequence shown here is derived from an EMBL/GenBank/DDBJ whole genome shotgun (WGS) entry which is preliminary data.</text>
</comment>
<dbReference type="STRING" id="1211777.BN77_2179"/>
<comment type="similarity">
    <text evidence="1">Belongs to the DinB family.</text>
</comment>
<evidence type="ECO:0000256" key="2">
    <source>
        <dbReference type="ARBA" id="ARBA00022723"/>
    </source>
</evidence>
<feature type="binding site" evidence="3">
    <location>
        <position position="133"/>
    </location>
    <ligand>
        <name>a divalent metal cation</name>
        <dbReference type="ChEBI" id="CHEBI:60240"/>
    </ligand>
</feature>
<dbReference type="HOGENOM" id="CLU_101283_1_1_5"/>
<organism evidence="4 5">
    <name type="scientific">Rhizobium mesoamericanum STM3625</name>
    <dbReference type="NCBI Taxonomy" id="1211777"/>
    <lineage>
        <taxon>Bacteria</taxon>
        <taxon>Pseudomonadati</taxon>
        <taxon>Pseudomonadota</taxon>
        <taxon>Alphaproteobacteria</taxon>
        <taxon>Hyphomicrobiales</taxon>
        <taxon>Rhizobiaceae</taxon>
        <taxon>Rhizobium/Agrobacterium group</taxon>
        <taxon>Rhizobium</taxon>
    </lineage>
</organism>
<name>K0PM54_9HYPH</name>
<dbReference type="EMBL" id="CANI01000009">
    <property type="protein sequence ID" value="CCM75023.1"/>
    <property type="molecule type" value="Genomic_DNA"/>
</dbReference>
<sequence length="171" mass="19629">MLKQYRMFADYNRWANAIVYAAASELTEAEFRENRGAFFGSLQRTLNHLLVADRVWMKRFTGTGEAPSTLDRVLHEDLPSLLGARCVEDQRIIDWVDTLDEPSLAANFTYMPITQSIEITQPLWAGLSHFFNHQTHHRGQCHMTLTALGKPSLGLDLAYYLRADGKRWLDN</sequence>
<keyword evidence="5" id="KW-1185">Reference proteome</keyword>
<evidence type="ECO:0000256" key="3">
    <source>
        <dbReference type="PIRSR" id="PIRSR607837-1"/>
    </source>
</evidence>
<dbReference type="PANTHER" id="PTHR37302:SF1">
    <property type="entry name" value="PROTEIN DINB"/>
    <property type="match status" value="1"/>
</dbReference>
<reference evidence="4 5" key="1">
    <citation type="journal article" date="2013" name="Genome Announc.">
        <title>Draft Genome Sequence of Rhizobium mesoamericanum STM3625, a Nitrogen-Fixing Symbiont of Mimosa pudica Isolated in French Guiana (South America).</title>
        <authorList>
            <person name="Moulin L."/>
            <person name="Mornico D."/>
            <person name="Melkonian R."/>
            <person name="Klonowska A."/>
        </authorList>
    </citation>
    <scope>NUCLEOTIDE SEQUENCE [LARGE SCALE GENOMIC DNA]</scope>
    <source>
        <strain evidence="4 5">STM3625</strain>
    </source>
</reference>
<dbReference type="RefSeq" id="WP_007531369.1">
    <property type="nucleotide sequence ID" value="NZ_HF536772.1"/>
</dbReference>
<accession>K0PM54</accession>
<protein>
    <recommendedName>
        <fullName evidence="6">DinB family protein</fullName>
    </recommendedName>
</protein>
<evidence type="ECO:0000313" key="5">
    <source>
        <dbReference type="Proteomes" id="UP000009319"/>
    </source>
</evidence>
<keyword evidence="2 3" id="KW-0479">Metal-binding</keyword>
<gene>
    <name evidence="4" type="ORF">BN77_2179</name>
</gene>
<dbReference type="InterPro" id="IPR007837">
    <property type="entry name" value="DinB"/>
</dbReference>
<dbReference type="Gene3D" id="1.20.120.450">
    <property type="entry name" value="dinb family like domain"/>
    <property type="match status" value="1"/>
</dbReference>
<dbReference type="eggNOG" id="COG2318">
    <property type="taxonomic scope" value="Bacteria"/>
</dbReference>
<dbReference type="AlphaFoldDB" id="K0PM54"/>
<feature type="binding site" evidence="3">
    <location>
        <position position="48"/>
    </location>
    <ligand>
        <name>a divalent metal cation</name>
        <dbReference type="ChEBI" id="CHEBI:60240"/>
    </ligand>
</feature>